<dbReference type="Proteomes" id="UP000054608">
    <property type="component" value="Unassembled WGS sequence"/>
</dbReference>
<dbReference type="PATRIC" id="fig|458.5.peg.1588"/>
<name>A0A0W0XPQ7_9GAMM</name>
<dbReference type="AlphaFoldDB" id="A0A0W0XPQ7"/>
<dbReference type="EMBL" id="LNYT01000020">
    <property type="protein sequence ID" value="KTD46602.1"/>
    <property type="molecule type" value="Genomic_DNA"/>
</dbReference>
<gene>
    <name evidence="1" type="ORF">Lrub_1524</name>
</gene>
<dbReference type="OrthoDB" id="9872662at2"/>
<sequence length="358" mass="39821">MNVQQPPDGQSAELADHLLENKQKLQQLIQQLNDADKLDQQADCVKLMQQLITEILNYIPSPKMSPEQIETMALAYDWGGETSPNKALFGRVINTIVEEIIATRGKNEPVLIYEMGSGEGQITLEIVSNRSQTSAVLVEIYPPLAEKAAATIDKRLLSKRAKAYNARYDELPDVVAGLVNGKADLIINAGSTDFQNFTKFLALQMIAGKFGARIINIDYYKGNDTAVDGVNAKEALKAANPGNLLGLYREFGVPHRFRSVLASYWNLLASYGSAWLKQDANGKDRWQKLSEMIKAIPAPSKDEIFQMKGIAKRMMEVDLALFHPIVSEFVVDKRTVRTILEKLILTHKGNIPAEVFSE</sequence>
<evidence type="ECO:0000313" key="1">
    <source>
        <dbReference type="EMBL" id="KTD46602.1"/>
    </source>
</evidence>
<comment type="caution">
    <text evidence="1">The sequence shown here is derived from an EMBL/GenBank/DDBJ whole genome shotgun (WGS) entry which is preliminary data.</text>
</comment>
<organism evidence="1 2">
    <name type="scientific">Legionella rubrilucens</name>
    <dbReference type="NCBI Taxonomy" id="458"/>
    <lineage>
        <taxon>Bacteria</taxon>
        <taxon>Pseudomonadati</taxon>
        <taxon>Pseudomonadota</taxon>
        <taxon>Gammaproteobacteria</taxon>
        <taxon>Legionellales</taxon>
        <taxon>Legionellaceae</taxon>
        <taxon>Legionella</taxon>
    </lineage>
</organism>
<dbReference type="RefSeq" id="WP_058531627.1">
    <property type="nucleotide sequence ID" value="NZ_CAAAIN010000005.1"/>
</dbReference>
<dbReference type="SUPFAM" id="SSF53335">
    <property type="entry name" value="S-adenosyl-L-methionine-dependent methyltransferases"/>
    <property type="match status" value="1"/>
</dbReference>
<evidence type="ECO:0000313" key="2">
    <source>
        <dbReference type="Proteomes" id="UP000054608"/>
    </source>
</evidence>
<keyword evidence="2" id="KW-1185">Reference proteome</keyword>
<proteinExistence type="predicted"/>
<protein>
    <submittedName>
        <fullName evidence="1">Uncharacterized protein</fullName>
    </submittedName>
</protein>
<reference evidence="1 2" key="1">
    <citation type="submission" date="2015-11" db="EMBL/GenBank/DDBJ databases">
        <title>Genomic analysis of 38 Legionella species identifies large and diverse effector repertoires.</title>
        <authorList>
            <person name="Burstein D."/>
            <person name="Amaro F."/>
            <person name="Zusman T."/>
            <person name="Lifshitz Z."/>
            <person name="Cohen O."/>
            <person name="Gilbert J.A."/>
            <person name="Pupko T."/>
            <person name="Shuman H.A."/>
            <person name="Segal G."/>
        </authorList>
    </citation>
    <scope>NUCLEOTIDE SEQUENCE [LARGE SCALE GENOMIC DNA]</scope>
    <source>
        <strain evidence="1 2">WA-270A-C2</strain>
    </source>
</reference>
<dbReference type="InterPro" id="IPR029063">
    <property type="entry name" value="SAM-dependent_MTases_sf"/>
</dbReference>
<accession>A0A0W0XPQ7</accession>
<dbReference type="Gene3D" id="3.40.50.150">
    <property type="entry name" value="Vaccinia Virus protein VP39"/>
    <property type="match status" value="1"/>
</dbReference>